<feature type="region of interest" description="Disordered" evidence="1">
    <location>
        <begin position="58"/>
        <end position="139"/>
    </location>
</feature>
<feature type="transmembrane region" description="Helical" evidence="2">
    <location>
        <begin position="21"/>
        <end position="42"/>
    </location>
</feature>
<dbReference type="PANTHER" id="PTHR33734:SF22">
    <property type="entry name" value="MEMBRANE-BOUND LYTIC MUREIN TRANSGLYCOSYLASE D"/>
    <property type="match status" value="1"/>
</dbReference>
<gene>
    <name evidence="4" type="ORF">MU1_50450</name>
</gene>
<reference evidence="4 5" key="1">
    <citation type="submission" date="2023-03" db="EMBL/GenBank/DDBJ databases">
        <title>Draft genome sequence of the bacteria which degrade cell wall of Tricholomamatutake.</title>
        <authorList>
            <person name="Konishi Y."/>
            <person name="Fukuta Y."/>
            <person name="Shirasaka N."/>
        </authorList>
    </citation>
    <scope>NUCLEOTIDE SEQUENCE [LARGE SCALE GENOMIC DNA]</scope>
    <source>
        <strain evidence="5">mu1</strain>
    </source>
</reference>
<feature type="domain" description="LysM" evidence="3">
    <location>
        <begin position="221"/>
        <end position="268"/>
    </location>
</feature>
<dbReference type="PANTHER" id="PTHR33734">
    <property type="entry name" value="LYSM DOMAIN-CONTAINING GPI-ANCHORED PROTEIN 2"/>
    <property type="match status" value="1"/>
</dbReference>
<accession>A0ABQ6GIC3</accession>
<evidence type="ECO:0000256" key="1">
    <source>
        <dbReference type="SAM" id="MobiDB-lite"/>
    </source>
</evidence>
<keyword evidence="5" id="KW-1185">Reference proteome</keyword>
<dbReference type="SUPFAM" id="SSF54106">
    <property type="entry name" value="LysM domain"/>
    <property type="match status" value="2"/>
</dbReference>
<proteinExistence type="predicted"/>
<dbReference type="InterPro" id="IPR018392">
    <property type="entry name" value="LysM"/>
</dbReference>
<feature type="domain" description="LysM" evidence="3">
    <location>
        <begin position="286"/>
        <end position="333"/>
    </location>
</feature>
<dbReference type="Pfam" id="PF01476">
    <property type="entry name" value="LysM"/>
    <property type="match status" value="3"/>
</dbReference>
<dbReference type="SMART" id="SM00257">
    <property type="entry name" value="LysM"/>
    <property type="match status" value="3"/>
</dbReference>
<dbReference type="Gene3D" id="3.10.350.10">
    <property type="entry name" value="LysM domain"/>
    <property type="match status" value="3"/>
</dbReference>
<evidence type="ECO:0000313" key="4">
    <source>
        <dbReference type="EMBL" id="GLX70699.1"/>
    </source>
</evidence>
<protein>
    <recommendedName>
        <fullName evidence="3">LysM domain-containing protein</fullName>
    </recommendedName>
</protein>
<feature type="compositionally biased region" description="Acidic residues" evidence="1">
    <location>
        <begin position="87"/>
        <end position="103"/>
    </location>
</feature>
<organism evidence="4 5">
    <name type="scientific">Paenibacillus glycanilyticus</name>
    <dbReference type="NCBI Taxonomy" id="126569"/>
    <lineage>
        <taxon>Bacteria</taxon>
        <taxon>Bacillati</taxon>
        <taxon>Bacillota</taxon>
        <taxon>Bacilli</taxon>
        <taxon>Bacillales</taxon>
        <taxon>Paenibacillaceae</taxon>
        <taxon>Paenibacillus</taxon>
    </lineage>
</organism>
<sequence>MEKRSMRSSKHAKGRQVTLKQTILIIYLAIMIMLIGIGGVLYNKYSNKVDSNLPLATGDAEQSESLNNGNGGNEPLSDDPMATGNVDSDEEQVPTQDYDDVTEEPAPSASNTPVSESDKQTENPKPAQTEKPLQSTEALTKTKKLSTTYVVQKGDTLRLISQKFYQSKDYYSLIAEHNHILLINDMKVGDTLKIPALSSTTSSIDIGQQGTKDYSKIHLPATYLVRAGDTLSEVSRMFYKSAGYVDAIAKENKLDKNAGLKAGTNLVIPSLKNDRPDEENGAVGSSIHTVKSGETLYSISKIYYGSDNYVMVIAKYNHIVNINDVKAGTVLKIPKA</sequence>
<keyword evidence="2" id="KW-1133">Transmembrane helix</keyword>
<evidence type="ECO:0000259" key="3">
    <source>
        <dbReference type="PROSITE" id="PS51782"/>
    </source>
</evidence>
<keyword evidence="2" id="KW-0812">Transmembrane</keyword>
<evidence type="ECO:0000256" key="2">
    <source>
        <dbReference type="SAM" id="Phobius"/>
    </source>
</evidence>
<dbReference type="InterPro" id="IPR036779">
    <property type="entry name" value="LysM_dom_sf"/>
</dbReference>
<comment type="caution">
    <text evidence="4">The sequence shown here is derived from an EMBL/GenBank/DDBJ whole genome shotgun (WGS) entry which is preliminary data.</text>
</comment>
<feature type="domain" description="LysM" evidence="3">
    <location>
        <begin position="147"/>
        <end position="194"/>
    </location>
</feature>
<dbReference type="Proteomes" id="UP001157114">
    <property type="component" value="Unassembled WGS sequence"/>
</dbReference>
<evidence type="ECO:0000313" key="5">
    <source>
        <dbReference type="Proteomes" id="UP001157114"/>
    </source>
</evidence>
<dbReference type="PROSITE" id="PS51782">
    <property type="entry name" value="LYSM"/>
    <property type="match status" value="3"/>
</dbReference>
<keyword evidence="2" id="KW-0472">Membrane</keyword>
<dbReference type="EMBL" id="BSSQ01000019">
    <property type="protein sequence ID" value="GLX70699.1"/>
    <property type="molecule type" value="Genomic_DNA"/>
</dbReference>
<name>A0ABQ6GIC3_9BACL</name>
<dbReference type="CDD" id="cd00118">
    <property type="entry name" value="LysM"/>
    <property type="match status" value="3"/>
</dbReference>